<name>A0A0F3MUF1_RICFI</name>
<protein>
    <submittedName>
        <fullName evidence="2">Uncharacterized protein</fullName>
    </submittedName>
</protein>
<dbReference type="Proteomes" id="UP000033475">
    <property type="component" value="Unassembled WGS sequence"/>
</dbReference>
<keyword evidence="1" id="KW-1133">Transmembrane helix</keyword>
<proteinExistence type="predicted"/>
<dbReference type="EMBL" id="LANQ01000001">
    <property type="protein sequence ID" value="KJV58199.1"/>
    <property type="molecule type" value="Genomic_DNA"/>
</dbReference>
<reference evidence="2 3" key="1">
    <citation type="submission" date="2015-01" db="EMBL/GenBank/DDBJ databases">
        <title>Genome Sequencing of Rickettsiales.</title>
        <authorList>
            <person name="Daugherty S.C."/>
            <person name="Su Q."/>
            <person name="Abolude K."/>
            <person name="Beier-Sexton M."/>
            <person name="Carlyon J.A."/>
            <person name="Carter R."/>
            <person name="Day N.P."/>
            <person name="Dumler S.J."/>
            <person name="Dyachenko V."/>
            <person name="Godinez A."/>
            <person name="Kurtti T.J."/>
            <person name="Lichay M."/>
            <person name="Mullins K.E."/>
            <person name="Ott S."/>
            <person name="Pappas-Brown V."/>
            <person name="Paris D.H."/>
            <person name="Patel P."/>
            <person name="Richards A.L."/>
            <person name="Sadzewicz L."/>
            <person name="Sears K."/>
            <person name="Seidman D."/>
            <person name="Sengamalay N."/>
            <person name="Stenos J."/>
            <person name="Tallon L.J."/>
            <person name="Vincent G."/>
            <person name="Fraser C.M."/>
            <person name="Munderloh U."/>
            <person name="Dunning-Hotopp J.C."/>
        </authorList>
    </citation>
    <scope>NUCLEOTIDE SEQUENCE [LARGE SCALE GENOMIC DNA]</scope>
    <source>
        <strain evidence="2 3">Pedreira</strain>
    </source>
</reference>
<keyword evidence="1" id="KW-0812">Transmembrane</keyword>
<dbReference type="RefSeq" id="WP_156110732.1">
    <property type="nucleotide sequence ID" value="NZ_LANQ01000001.1"/>
</dbReference>
<dbReference type="AlphaFoldDB" id="A0A0F3MUF1"/>
<accession>A0A0F3MUF1</accession>
<feature type="transmembrane region" description="Helical" evidence="1">
    <location>
        <begin position="31"/>
        <end position="50"/>
    </location>
</feature>
<gene>
    <name evidence="2" type="ORF">RFEPED_0574</name>
</gene>
<sequence>MAFLTKYILVNSLMPLQENYGVIAKTIQLKILKLLVFLIVFMDPVIKPIVPDSF</sequence>
<comment type="caution">
    <text evidence="2">The sequence shown here is derived from an EMBL/GenBank/DDBJ whole genome shotgun (WGS) entry which is preliminary data.</text>
</comment>
<evidence type="ECO:0000313" key="2">
    <source>
        <dbReference type="EMBL" id="KJV58199.1"/>
    </source>
</evidence>
<evidence type="ECO:0000256" key="1">
    <source>
        <dbReference type="SAM" id="Phobius"/>
    </source>
</evidence>
<dbReference type="PATRIC" id="fig|1359196.3.peg.559"/>
<keyword evidence="1" id="KW-0472">Membrane</keyword>
<organism evidence="2 3">
    <name type="scientific">Rickettsia felis str. Pedreira</name>
    <dbReference type="NCBI Taxonomy" id="1359196"/>
    <lineage>
        <taxon>Bacteria</taxon>
        <taxon>Pseudomonadati</taxon>
        <taxon>Pseudomonadota</taxon>
        <taxon>Alphaproteobacteria</taxon>
        <taxon>Rickettsiales</taxon>
        <taxon>Rickettsiaceae</taxon>
        <taxon>Rickettsieae</taxon>
        <taxon>Rickettsia</taxon>
        <taxon>spotted fever group</taxon>
    </lineage>
</organism>
<evidence type="ECO:0000313" key="3">
    <source>
        <dbReference type="Proteomes" id="UP000033475"/>
    </source>
</evidence>